<feature type="domain" description="Peptidase S1" evidence="3">
    <location>
        <begin position="26"/>
        <end position="278"/>
    </location>
</feature>
<dbReference type="EMBL" id="JBEUOH010000008">
    <property type="protein sequence ID" value="KAL0884050.1"/>
    <property type="molecule type" value="Genomic_DNA"/>
</dbReference>
<dbReference type="SUPFAM" id="SSF50494">
    <property type="entry name" value="Trypsin-like serine proteases"/>
    <property type="match status" value="1"/>
</dbReference>
<dbReference type="PANTHER" id="PTHR24271:SF50">
    <property type="match status" value="1"/>
</dbReference>
<dbReference type="InterPro" id="IPR001254">
    <property type="entry name" value="Trypsin_dom"/>
</dbReference>
<reference evidence="4 5" key="1">
    <citation type="submission" date="2024-06" db="EMBL/GenBank/DDBJ databases">
        <title>A chromosome-level genome assembly of beet webworm, Loxostege sticticalis.</title>
        <authorList>
            <person name="Zhang Y."/>
        </authorList>
    </citation>
    <scope>NUCLEOTIDE SEQUENCE [LARGE SCALE GENOMIC DNA]</scope>
    <source>
        <strain evidence="4">AQ026</strain>
        <tissue evidence="4">Whole body</tissue>
    </source>
</reference>
<organism evidence="4 5">
    <name type="scientific">Loxostege sticticalis</name>
    <name type="common">Beet webworm moth</name>
    <dbReference type="NCBI Taxonomy" id="481309"/>
    <lineage>
        <taxon>Eukaryota</taxon>
        <taxon>Metazoa</taxon>
        <taxon>Ecdysozoa</taxon>
        <taxon>Arthropoda</taxon>
        <taxon>Hexapoda</taxon>
        <taxon>Insecta</taxon>
        <taxon>Pterygota</taxon>
        <taxon>Neoptera</taxon>
        <taxon>Endopterygota</taxon>
        <taxon>Lepidoptera</taxon>
        <taxon>Glossata</taxon>
        <taxon>Ditrysia</taxon>
        <taxon>Pyraloidea</taxon>
        <taxon>Crambidae</taxon>
        <taxon>Pyraustinae</taxon>
        <taxon>Loxostege</taxon>
    </lineage>
</organism>
<feature type="compositionally biased region" description="Basic and acidic residues" evidence="2">
    <location>
        <begin position="474"/>
        <end position="500"/>
    </location>
</feature>
<dbReference type="Pfam" id="PF00089">
    <property type="entry name" value="Trypsin"/>
    <property type="match status" value="1"/>
</dbReference>
<dbReference type="InterPro" id="IPR043504">
    <property type="entry name" value="Peptidase_S1_PA_chymotrypsin"/>
</dbReference>
<name>A0ABR3I5G0_LOXSC</name>
<feature type="region of interest" description="Disordered" evidence="2">
    <location>
        <begin position="454"/>
        <end position="519"/>
    </location>
</feature>
<dbReference type="PANTHER" id="PTHR24271">
    <property type="entry name" value="KALLIKREIN-RELATED"/>
    <property type="match status" value="1"/>
</dbReference>
<feature type="region of interest" description="Disordered" evidence="2">
    <location>
        <begin position="299"/>
        <end position="321"/>
    </location>
</feature>
<dbReference type="InterPro" id="IPR009003">
    <property type="entry name" value="Peptidase_S1_PA"/>
</dbReference>
<dbReference type="PROSITE" id="PS50240">
    <property type="entry name" value="TRYPSIN_DOM"/>
    <property type="match status" value="1"/>
</dbReference>
<keyword evidence="1" id="KW-1015">Disulfide bond</keyword>
<comment type="caution">
    <text evidence="4">The sequence shown here is derived from an EMBL/GenBank/DDBJ whole genome shotgun (WGS) entry which is preliminary data.</text>
</comment>
<keyword evidence="5" id="KW-1185">Reference proteome</keyword>
<dbReference type="Proteomes" id="UP001549920">
    <property type="component" value="Unassembled WGS sequence"/>
</dbReference>
<accession>A0ABR3I5G0</accession>
<proteinExistence type="predicted"/>
<protein>
    <recommendedName>
        <fullName evidence="3">Peptidase S1 domain-containing protein</fullName>
    </recommendedName>
</protein>
<dbReference type="SMART" id="SM00020">
    <property type="entry name" value="Tryp_SPc"/>
    <property type="match status" value="1"/>
</dbReference>
<dbReference type="Gene3D" id="2.40.10.10">
    <property type="entry name" value="Trypsin-like serine proteases"/>
    <property type="match status" value="2"/>
</dbReference>
<evidence type="ECO:0000256" key="1">
    <source>
        <dbReference type="ARBA" id="ARBA00023157"/>
    </source>
</evidence>
<sequence>MKKKAVKALKFPHNRISVLLLSDGVLAEGENEIKTGHHPFMAFIYYPDASVVEETGARYIRGAVLVKPEWLISSTVGPMMINDMSLGFPRKTLMARLGARSIDANFTLNEDEDEQEREVIQIIRPYNHSATQWWRDDISLLKTLVPFNLTAAVATATIRSKPSTFNDSCYILVFAKRVIMGNMTDDKVLMQLYVEMQPASITNCGLHFYEDTMVCASDSDENKHSIYDPQFCQGNSGGPLVCDNEVTGIQTYIENNCKQPYLYQLLSAWENFITCGIENKCSEESCERTCMLINKDDQPRRINKDDQPRRINKVDQPRRINKDDQLRRINKDDQSRRINEDDQSMLINKDDQSIPINKDDQYMVINKDELSPSEAAVPEEVITQASLNWVSAESTTVTELITIPVHSSTEIPEEDDVTTPSFTPSYTTASERLIPVGTTTTTTTTTTEATTMITSPQTTTEYSTLSTSEDIEETEKSSEKSPERMKSFEEDENKIERKPNVEAQQQNVKKPRVKKMRGAAERNKCVFQSVFTLGILVTLM</sequence>
<evidence type="ECO:0000259" key="3">
    <source>
        <dbReference type="PROSITE" id="PS50240"/>
    </source>
</evidence>
<evidence type="ECO:0000313" key="4">
    <source>
        <dbReference type="EMBL" id="KAL0884050.1"/>
    </source>
</evidence>
<evidence type="ECO:0000313" key="5">
    <source>
        <dbReference type="Proteomes" id="UP001549920"/>
    </source>
</evidence>
<gene>
    <name evidence="4" type="ORF">ABMA27_016077</name>
</gene>
<feature type="compositionally biased region" description="Low complexity" evidence="2">
    <location>
        <begin position="454"/>
        <end position="468"/>
    </location>
</feature>
<evidence type="ECO:0000256" key="2">
    <source>
        <dbReference type="SAM" id="MobiDB-lite"/>
    </source>
</evidence>